<dbReference type="EMBL" id="MGEA01000087">
    <property type="protein sequence ID" value="OGL72691.1"/>
    <property type="molecule type" value="Genomic_DNA"/>
</dbReference>
<evidence type="ECO:0000256" key="1">
    <source>
        <dbReference type="SAM" id="Phobius"/>
    </source>
</evidence>
<evidence type="ECO:0000313" key="2">
    <source>
        <dbReference type="EMBL" id="OGL72691.1"/>
    </source>
</evidence>
<keyword evidence="1" id="KW-0812">Transmembrane</keyword>
<proteinExistence type="predicted"/>
<sequence length="101" mass="10740">MFDFLNLITANSTVTGTPLLVAGFIRLALGIFAVFMLGNILHAYFLGRLHGGNSEKMVEAGEAMRGGLIGTGIVFAVGIITPQAVQVTFAVLSQYQPTSFF</sequence>
<evidence type="ECO:0000313" key="3">
    <source>
        <dbReference type="Proteomes" id="UP000177088"/>
    </source>
</evidence>
<name>A0A1F7U373_9BACT</name>
<feature type="transmembrane region" description="Helical" evidence="1">
    <location>
        <begin position="20"/>
        <end position="46"/>
    </location>
</feature>
<reference evidence="2 3" key="1">
    <citation type="journal article" date="2016" name="Nat. Commun.">
        <title>Thousands of microbial genomes shed light on interconnected biogeochemical processes in an aquifer system.</title>
        <authorList>
            <person name="Anantharaman K."/>
            <person name="Brown C.T."/>
            <person name="Hug L.A."/>
            <person name="Sharon I."/>
            <person name="Castelle C.J."/>
            <person name="Probst A.J."/>
            <person name="Thomas B.C."/>
            <person name="Singh A."/>
            <person name="Wilkins M.J."/>
            <person name="Karaoz U."/>
            <person name="Brodie E.L."/>
            <person name="Williams K.H."/>
            <person name="Hubbard S.S."/>
            <person name="Banfield J.F."/>
        </authorList>
    </citation>
    <scope>NUCLEOTIDE SEQUENCE [LARGE SCALE GENOMIC DNA]</scope>
</reference>
<feature type="transmembrane region" description="Helical" evidence="1">
    <location>
        <begin position="67"/>
        <end position="92"/>
    </location>
</feature>
<dbReference type="Proteomes" id="UP000177088">
    <property type="component" value="Unassembled WGS sequence"/>
</dbReference>
<keyword evidence="1" id="KW-0472">Membrane</keyword>
<keyword evidence="1" id="KW-1133">Transmembrane helix</keyword>
<gene>
    <name evidence="2" type="ORF">A3C96_03680</name>
</gene>
<accession>A0A1F7U373</accession>
<dbReference type="AlphaFoldDB" id="A0A1F7U373"/>
<protein>
    <submittedName>
        <fullName evidence="2">Uncharacterized protein</fullName>
    </submittedName>
</protein>
<organism evidence="2 3">
    <name type="scientific">Candidatus Uhrbacteria bacterium RIFCSPHIGHO2_02_FULL_60_10</name>
    <dbReference type="NCBI Taxonomy" id="1802392"/>
    <lineage>
        <taxon>Bacteria</taxon>
        <taxon>Candidatus Uhriibacteriota</taxon>
    </lineage>
</organism>
<comment type="caution">
    <text evidence="2">The sequence shown here is derived from an EMBL/GenBank/DDBJ whole genome shotgun (WGS) entry which is preliminary data.</text>
</comment>